<organism evidence="2 3">
    <name type="scientific">Pseudonocardia acidicola</name>
    <dbReference type="NCBI Taxonomy" id="2724939"/>
    <lineage>
        <taxon>Bacteria</taxon>
        <taxon>Bacillati</taxon>
        <taxon>Actinomycetota</taxon>
        <taxon>Actinomycetes</taxon>
        <taxon>Pseudonocardiales</taxon>
        <taxon>Pseudonocardiaceae</taxon>
        <taxon>Pseudonocardia</taxon>
    </lineage>
</organism>
<accession>A0ABX1SCZ7</accession>
<feature type="region of interest" description="Disordered" evidence="1">
    <location>
        <begin position="90"/>
        <end position="119"/>
    </location>
</feature>
<evidence type="ECO:0000313" key="2">
    <source>
        <dbReference type="EMBL" id="NMH99445.1"/>
    </source>
</evidence>
<protein>
    <submittedName>
        <fullName evidence="2">Uncharacterized protein</fullName>
    </submittedName>
</protein>
<reference evidence="2 3" key="1">
    <citation type="submission" date="2020-04" db="EMBL/GenBank/DDBJ databases">
        <authorList>
            <person name="Klaysubun C."/>
            <person name="Duangmal K."/>
            <person name="Lipun K."/>
        </authorList>
    </citation>
    <scope>NUCLEOTIDE SEQUENCE [LARGE SCALE GENOMIC DNA]</scope>
    <source>
        <strain evidence="2 3">K10HN5</strain>
    </source>
</reference>
<name>A0ABX1SCZ7_9PSEU</name>
<evidence type="ECO:0000256" key="1">
    <source>
        <dbReference type="SAM" id="MobiDB-lite"/>
    </source>
</evidence>
<dbReference type="Proteomes" id="UP000820669">
    <property type="component" value="Unassembled WGS sequence"/>
</dbReference>
<dbReference type="RefSeq" id="WP_169382929.1">
    <property type="nucleotide sequence ID" value="NZ_JAAXLA010000036.1"/>
</dbReference>
<evidence type="ECO:0000313" key="3">
    <source>
        <dbReference type="Proteomes" id="UP000820669"/>
    </source>
</evidence>
<gene>
    <name evidence="2" type="ORF">HF526_19310</name>
</gene>
<sequence>MSEPMDGPGCGGHPGLAAELRAIAITALDRLQPALERIRTDAAATPAGCAACPICALIAALRGERPELAIRLAEQASELLAVLRSALDEGAGATPGGTTASEPAGPARRSVQHIPVDRT</sequence>
<keyword evidence="3" id="KW-1185">Reference proteome</keyword>
<comment type="caution">
    <text evidence="2">The sequence shown here is derived from an EMBL/GenBank/DDBJ whole genome shotgun (WGS) entry which is preliminary data.</text>
</comment>
<proteinExistence type="predicted"/>
<dbReference type="EMBL" id="JAAXLA010000036">
    <property type="protein sequence ID" value="NMH99445.1"/>
    <property type="molecule type" value="Genomic_DNA"/>
</dbReference>
<feature type="compositionally biased region" description="Low complexity" evidence="1">
    <location>
        <begin position="90"/>
        <end position="107"/>
    </location>
</feature>